<protein>
    <recommendedName>
        <fullName evidence="2 7">Orotate phosphoribosyltransferase</fullName>
        <shortName evidence="7">OPRT</shortName>
        <shortName evidence="7">OPRTase</shortName>
        <ecNumber evidence="2 7">2.4.2.10</ecNumber>
    </recommendedName>
</protein>
<comment type="catalytic activity">
    <reaction evidence="7">
        <text>orotidine 5'-phosphate + diphosphate = orotate + 5-phospho-alpha-D-ribose 1-diphosphate</text>
        <dbReference type="Rhea" id="RHEA:10380"/>
        <dbReference type="ChEBI" id="CHEBI:30839"/>
        <dbReference type="ChEBI" id="CHEBI:33019"/>
        <dbReference type="ChEBI" id="CHEBI:57538"/>
        <dbReference type="ChEBI" id="CHEBI:58017"/>
        <dbReference type="EC" id="2.4.2.10"/>
    </reaction>
</comment>
<keyword evidence="3 7" id="KW-0328">Glycosyltransferase</keyword>
<evidence type="ECO:0000256" key="4">
    <source>
        <dbReference type="ARBA" id="ARBA00022679"/>
    </source>
</evidence>
<keyword evidence="10" id="KW-1185">Reference proteome</keyword>
<name>A0A1M6BSU9_9FIRM</name>
<feature type="binding site" description="in other chain" evidence="7">
    <location>
        <begin position="118"/>
        <end position="126"/>
    </location>
    <ligand>
        <name>5-phospho-alpha-D-ribose 1-diphosphate</name>
        <dbReference type="ChEBI" id="CHEBI:58017"/>
        <note>ligand shared between dimeric partners</note>
    </ligand>
</feature>
<evidence type="ECO:0000313" key="10">
    <source>
        <dbReference type="Proteomes" id="UP000184529"/>
    </source>
</evidence>
<keyword evidence="6 7" id="KW-0665">Pyrimidine biosynthesis</keyword>
<comment type="cofactor">
    <cofactor evidence="7">
        <name>Mg(2+)</name>
        <dbReference type="ChEBI" id="CHEBI:18420"/>
    </cofactor>
</comment>
<sequence>MLNHDEILSIFEKTGAMLKGHFVLTSGRHSDRYFQCARVLEHPRYCELLCGELARGWIGAGLKDVGAVIGPALGGILVSYEIARALGARSLFTERENGVMTLRRGFVLSPGERVLVVEDVITTGGSVREVIAVAREAGAQVVGAAALVDRSNGTVDLGVPLRTLLTVPAVSYSPEECPLCRQGIPAVKPGSRHLSGAGGTPRG</sequence>
<comment type="caution">
    <text evidence="7">Lacks conserved residue(s) required for the propagation of feature annotation.</text>
</comment>
<dbReference type="STRING" id="1121432.SAMN02745219_00493"/>
<evidence type="ECO:0000256" key="3">
    <source>
        <dbReference type="ARBA" id="ARBA00022676"/>
    </source>
</evidence>
<evidence type="ECO:0000256" key="1">
    <source>
        <dbReference type="ARBA" id="ARBA00004889"/>
    </source>
</evidence>
<dbReference type="InterPro" id="IPR029057">
    <property type="entry name" value="PRTase-like"/>
</dbReference>
<feature type="binding site" evidence="7">
    <location>
        <position position="122"/>
    </location>
    <ligand>
        <name>orotate</name>
        <dbReference type="ChEBI" id="CHEBI:30839"/>
    </ligand>
</feature>
<comment type="function">
    <text evidence="7">Catalyzes the transfer of a ribosyl phosphate group from 5-phosphoribose 1-diphosphate to orotate, leading to the formation of orotidine monophosphate (OMP).</text>
</comment>
<evidence type="ECO:0000256" key="7">
    <source>
        <dbReference type="HAMAP-Rule" id="MF_01208"/>
    </source>
</evidence>
<gene>
    <name evidence="7" type="primary">pyrE</name>
    <name evidence="9" type="ORF">SAMN02745219_00493</name>
</gene>
<dbReference type="GO" id="GO:0019856">
    <property type="term" value="P:pyrimidine nucleobase biosynthetic process"/>
    <property type="evidence" value="ECO:0007669"/>
    <property type="project" value="InterPro"/>
</dbReference>
<evidence type="ECO:0000313" key="9">
    <source>
        <dbReference type="EMBL" id="SHI51558.1"/>
    </source>
</evidence>
<dbReference type="HAMAP" id="MF_01208">
    <property type="entry name" value="PyrE"/>
    <property type="match status" value="1"/>
</dbReference>
<dbReference type="GO" id="GO:0000287">
    <property type="term" value="F:magnesium ion binding"/>
    <property type="evidence" value="ECO:0007669"/>
    <property type="project" value="UniProtKB-UniRule"/>
</dbReference>
<dbReference type="EC" id="2.4.2.10" evidence="2 7"/>
<dbReference type="InterPro" id="IPR006273">
    <property type="entry name" value="Orotate_PRibTrfase_bac"/>
</dbReference>
<dbReference type="GO" id="GO:0004588">
    <property type="term" value="F:orotate phosphoribosyltransferase activity"/>
    <property type="evidence" value="ECO:0007669"/>
    <property type="project" value="UniProtKB-UniRule"/>
</dbReference>
<dbReference type="GO" id="GO:0044205">
    <property type="term" value="P:'de novo' UMP biosynthetic process"/>
    <property type="evidence" value="ECO:0007669"/>
    <property type="project" value="UniProtKB-UniRule"/>
</dbReference>
<feature type="domain" description="Phosphoribosyltransferase" evidence="8">
    <location>
        <begin position="51"/>
        <end position="155"/>
    </location>
</feature>
<dbReference type="OrthoDB" id="9783570at2"/>
<reference evidence="10" key="1">
    <citation type="submission" date="2016-11" db="EMBL/GenBank/DDBJ databases">
        <authorList>
            <person name="Varghese N."/>
            <person name="Submissions S."/>
        </authorList>
    </citation>
    <scope>NUCLEOTIDE SEQUENCE [LARGE SCALE GENOMIC DNA]</scope>
    <source>
        <strain evidence="10">DSM 16057</strain>
    </source>
</reference>
<comment type="pathway">
    <text evidence="1 7">Pyrimidine metabolism; UMP biosynthesis via de novo pathway; UMP from orotate: step 1/2.</text>
</comment>
<comment type="subunit">
    <text evidence="7">Homodimer.</text>
</comment>
<feature type="binding site" evidence="7">
    <location>
        <position position="150"/>
    </location>
    <ligand>
        <name>orotate</name>
        <dbReference type="ChEBI" id="CHEBI:30839"/>
    </ligand>
</feature>
<dbReference type="UniPathway" id="UPA00070">
    <property type="reaction ID" value="UER00119"/>
</dbReference>
<organism evidence="9 10">
    <name type="scientific">Desulfofundulus thermosubterraneus DSM 16057</name>
    <dbReference type="NCBI Taxonomy" id="1121432"/>
    <lineage>
        <taxon>Bacteria</taxon>
        <taxon>Bacillati</taxon>
        <taxon>Bacillota</taxon>
        <taxon>Clostridia</taxon>
        <taxon>Eubacteriales</taxon>
        <taxon>Peptococcaceae</taxon>
        <taxon>Desulfofundulus</taxon>
    </lineage>
</organism>
<dbReference type="PANTHER" id="PTHR19278">
    <property type="entry name" value="OROTATE PHOSPHORIBOSYLTRANSFERASE"/>
    <property type="match status" value="1"/>
</dbReference>
<dbReference type="EMBL" id="FQZM01000005">
    <property type="protein sequence ID" value="SHI51558.1"/>
    <property type="molecule type" value="Genomic_DNA"/>
</dbReference>
<dbReference type="CDD" id="cd06223">
    <property type="entry name" value="PRTases_typeI"/>
    <property type="match status" value="1"/>
</dbReference>
<evidence type="ECO:0000256" key="6">
    <source>
        <dbReference type="ARBA" id="ARBA00022975"/>
    </source>
</evidence>
<dbReference type="Gene3D" id="3.40.50.2020">
    <property type="match status" value="1"/>
</dbReference>
<keyword evidence="5 7" id="KW-0460">Magnesium</keyword>
<keyword evidence="4 7" id="KW-0808">Transferase</keyword>
<proteinExistence type="inferred from homology"/>
<evidence type="ECO:0000256" key="2">
    <source>
        <dbReference type="ARBA" id="ARBA00011971"/>
    </source>
</evidence>
<dbReference type="SUPFAM" id="SSF53271">
    <property type="entry name" value="PRTase-like"/>
    <property type="match status" value="1"/>
</dbReference>
<dbReference type="PANTHER" id="PTHR19278:SF9">
    <property type="entry name" value="URIDINE 5'-MONOPHOSPHATE SYNTHASE"/>
    <property type="match status" value="1"/>
</dbReference>
<comment type="similarity">
    <text evidence="7">Belongs to the purine/pyrimidine phosphoribosyltransferase family. PyrE subfamily.</text>
</comment>
<dbReference type="Pfam" id="PF00156">
    <property type="entry name" value="Pribosyltran"/>
    <property type="match status" value="1"/>
</dbReference>
<dbReference type="Proteomes" id="UP000184529">
    <property type="component" value="Unassembled WGS sequence"/>
</dbReference>
<evidence type="ECO:0000259" key="8">
    <source>
        <dbReference type="Pfam" id="PF00156"/>
    </source>
</evidence>
<evidence type="ECO:0000256" key="5">
    <source>
        <dbReference type="ARBA" id="ARBA00022842"/>
    </source>
</evidence>
<accession>A0A1M6BSU9</accession>
<dbReference type="NCBIfam" id="TIGR01367">
    <property type="entry name" value="pyrE_Therm"/>
    <property type="match status" value="1"/>
</dbReference>
<dbReference type="InterPro" id="IPR023031">
    <property type="entry name" value="OPRT"/>
</dbReference>
<dbReference type="AlphaFoldDB" id="A0A1M6BSU9"/>
<dbReference type="InterPro" id="IPR000836">
    <property type="entry name" value="PRTase_dom"/>
</dbReference>